<accession>A0ABX6F812</accession>
<keyword evidence="1" id="KW-1133">Transmembrane helix</keyword>
<reference evidence="2 3" key="1">
    <citation type="submission" date="2016-03" db="EMBL/GenBank/DDBJ databases">
        <title>How can Kluyveromyces marxianus grow so fast - potential evolutionary course in Saccharomyces Complex revealed by comparative genomics.</title>
        <authorList>
            <person name="Mo W."/>
            <person name="Lu W."/>
            <person name="Yang X."/>
            <person name="Qi J."/>
            <person name="Lv H."/>
        </authorList>
    </citation>
    <scope>NUCLEOTIDE SEQUENCE [LARGE SCALE GENOMIC DNA]</scope>
    <source>
        <strain evidence="2 3">FIM1</strain>
    </source>
</reference>
<dbReference type="InterPro" id="IPR001142">
    <property type="entry name" value="DUP/COS"/>
</dbReference>
<dbReference type="Proteomes" id="UP000422736">
    <property type="component" value="Chromosome 7"/>
</dbReference>
<evidence type="ECO:0000313" key="2">
    <source>
        <dbReference type="EMBL" id="QGN18398.1"/>
    </source>
</evidence>
<protein>
    <submittedName>
        <fullName evidence="2">Protein YAR028W</fullName>
    </submittedName>
</protein>
<evidence type="ECO:0000256" key="1">
    <source>
        <dbReference type="SAM" id="Phobius"/>
    </source>
</evidence>
<evidence type="ECO:0000313" key="3">
    <source>
        <dbReference type="Proteomes" id="UP000422736"/>
    </source>
</evidence>
<organism evidence="2 3">
    <name type="scientific">Kluyveromyces marxianus</name>
    <name type="common">Yeast</name>
    <name type="synonym">Candida kefyr</name>
    <dbReference type="NCBI Taxonomy" id="4911"/>
    <lineage>
        <taxon>Eukaryota</taxon>
        <taxon>Fungi</taxon>
        <taxon>Dikarya</taxon>
        <taxon>Ascomycota</taxon>
        <taxon>Saccharomycotina</taxon>
        <taxon>Saccharomycetes</taxon>
        <taxon>Saccharomycetales</taxon>
        <taxon>Saccharomycetaceae</taxon>
        <taxon>Kluyveromyces</taxon>
    </lineage>
</organism>
<feature type="transmembrane region" description="Helical" evidence="1">
    <location>
        <begin position="42"/>
        <end position="63"/>
    </location>
</feature>
<proteinExistence type="predicted"/>
<feature type="transmembrane region" description="Helical" evidence="1">
    <location>
        <begin position="83"/>
        <end position="101"/>
    </location>
</feature>
<sequence>MTTPDSQLTKGESENYPQLSRSKLGKELGRNRFSHAKAEHPWALKCFLFFFVLMIAFIAAFVHDFRNVKGDDDFPVTVRLYPIIFMLSSTVWPVAVSVMFVPIPTHVIYRPDDALFFLKLIAAGHSWEDIGRIMNSYFYQRRLWWTNSYFYDGQQCYKFFVSYSKDCDDAVIEPFVHQAKCKLAESMAQEWDRIGLSDE</sequence>
<keyword evidence="1" id="KW-0812">Transmembrane</keyword>
<reference evidence="2 3" key="2">
    <citation type="submission" date="2019-11" db="EMBL/GenBank/DDBJ databases">
        <authorList>
            <person name="Lu H."/>
        </authorList>
    </citation>
    <scope>NUCLEOTIDE SEQUENCE [LARGE SCALE GENOMIC DNA]</scope>
    <source>
        <strain evidence="2 3">FIM1</strain>
    </source>
</reference>
<dbReference type="Pfam" id="PF00674">
    <property type="entry name" value="DUP"/>
    <property type="match status" value="1"/>
</dbReference>
<dbReference type="EMBL" id="CP015061">
    <property type="protein sequence ID" value="QGN18398.1"/>
    <property type="molecule type" value="Genomic_DNA"/>
</dbReference>
<gene>
    <name evidence="2" type="ORF">FIM1_4725</name>
</gene>
<name>A0ABX6F812_KLUMA</name>
<keyword evidence="3" id="KW-1185">Reference proteome</keyword>
<keyword evidence="1" id="KW-0472">Membrane</keyword>